<keyword evidence="1" id="KW-1133">Transmembrane helix</keyword>
<protein>
    <submittedName>
        <fullName evidence="2">Uncharacterized protein</fullName>
    </submittedName>
</protein>
<dbReference type="RefSeq" id="WP_107243480.1">
    <property type="nucleotide sequence ID" value="NZ_PYMJ01000015.1"/>
</dbReference>
<evidence type="ECO:0000313" key="2">
    <source>
        <dbReference type="EMBL" id="PSU47333.1"/>
    </source>
</evidence>
<name>A0A2T3JEM1_9GAMM</name>
<accession>A0A2T3JEM1</accession>
<dbReference type="OrthoDB" id="5878290at2"/>
<sequence>MKTEEKAREYLLSLGASKSEIKPYPVLFYKLTGLFGKPRLFESPIKLFILQTILGTIFWGGGMWLVTGLYQVVDIRTLFIASLFFGLSTGLILGIQVKLKAKKLNLPDWKKWQADNNHRN</sequence>
<reference evidence="2 3" key="1">
    <citation type="submission" date="2018-01" db="EMBL/GenBank/DDBJ databases">
        <title>Whole genome sequencing of Histamine producing bacteria.</title>
        <authorList>
            <person name="Butler K."/>
        </authorList>
    </citation>
    <scope>NUCLEOTIDE SEQUENCE [LARGE SCALE GENOMIC DNA]</scope>
    <source>
        <strain evidence="2 3">JCM 12947</strain>
    </source>
</reference>
<keyword evidence="3" id="KW-1185">Reference proteome</keyword>
<comment type="caution">
    <text evidence="2">The sequence shown here is derived from an EMBL/GenBank/DDBJ whole genome shotgun (WGS) entry which is preliminary data.</text>
</comment>
<dbReference type="AlphaFoldDB" id="A0A2T3JEM1"/>
<feature type="transmembrane region" description="Helical" evidence="1">
    <location>
        <begin position="78"/>
        <end position="97"/>
    </location>
</feature>
<dbReference type="Pfam" id="PF19942">
    <property type="entry name" value="DUF6404"/>
    <property type="match status" value="1"/>
</dbReference>
<gene>
    <name evidence="2" type="ORF">C9J12_15125</name>
</gene>
<evidence type="ECO:0000256" key="1">
    <source>
        <dbReference type="SAM" id="Phobius"/>
    </source>
</evidence>
<keyword evidence="1" id="KW-0812">Transmembrane</keyword>
<keyword evidence="1" id="KW-0472">Membrane</keyword>
<evidence type="ECO:0000313" key="3">
    <source>
        <dbReference type="Proteomes" id="UP000240987"/>
    </source>
</evidence>
<dbReference type="EMBL" id="PYMJ01000015">
    <property type="protein sequence ID" value="PSU47333.1"/>
    <property type="molecule type" value="Genomic_DNA"/>
</dbReference>
<dbReference type="Proteomes" id="UP000240987">
    <property type="component" value="Unassembled WGS sequence"/>
</dbReference>
<organism evidence="2 3">
    <name type="scientific">Photobacterium frigidiphilum</name>
    <dbReference type="NCBI Taxonomy" id="264736"/>
    <lineage>
        <taxon>Bacteria</taxon>
        <taxon>Pseudomonadati</taxon>
        <taxon>Pseudomonadota</taxon>
        <taxon>Gammaproteobacteria</taxon>
        <taxon>Vibrionales</taxon>
        <taxon>Vibrionaceae</taxon>
        <taxon>Photobacterium</taxon>
    </lineage>
</organism>
<dbReference type="InterPro" id="IPR045644">
    <property type="entry name" value="DUF6404"/>
</dbReference>
<proteinExistence type="predicted"/>
<feature type="transmembrane region" description="Helical" evidence="1">
    <location>
        <begin position="47"/>
        <end position="66"/>
    </location>
</feature>